<evidence type="ECO:0000256" key="3">
    <source>
        <dbReference type="ARBA" id="ARBA00022840"/>
    </source>
</evidence>
<organism evidence="6 7">
    <name type="scientific">Algicella marina</name>
    <dbReference type="NCBI Taxonomy" id="2683284"/>
    <lineage>
        <taxon>Bacteria</taxon>
        <taxon>Pseudomonadati</taxon>
        <taxon>Pseudomonadota</taxon>
        <taxon>Alphaproteobacteria</taxon>
        <taxon>Rhodobacterales</taxon>
        <taxon>Paracoccaceae</taxon>
        <taxon>Algicella</taxon>
    </lineage>
</organism>
<dbReference type="KEGG" id="amaq:GO499_10615"/>
<evidence type="ECO:0000256" key="4">
    <source>
        <dbReference type="PIRSR" id="PIRSR006806-1"/>
    </source>
</evidence>
<evidence type="ECO:0000313" key="6">
    <source>
        <dbReference type="EMBL" id="QHQ35599.1"/>
    </source>
</evidence>
<dbReference type="Gene3D" id="3.40.50.10420">
    <property type="entry name" value="NagB/RpiA/CoA transferase-like"/>
    <property type="match status" value="1"/>
</dbReference>
<keyword evidence="7" id="KW-1185">Reference proteome</keyword>
<dbReference type="GO" id="GO:0009396">
    <property type="term" value="P:folic acid-containing compound biosynthetic process"/>
    <property type="evidence" value="ECO:0007669"/>
    <property type="project" value="TreeGrafter"/>
</dbReference>
<dbReference type="Proteomes" id="UP000464495">
    <property type="component" value="Chromosome"/>
</dbReference>
<gene>
    <name evidence="6" type="ORF">GO499_10615</name>
</gene>
<keyword evidence="3 4" id="KW-0067">ATP-binding</keyword>
<dbReference type="PIRSF" id="PIRSF006806">
    <property type="entry name" value="FTHF_cligase"/>
    <property type="match status" value="1"/>
</dbReference>
<feature type="binding site" evidence="4">
    <location>
        <position position="56"/>
    </location>
    <ligand>
        <name>substrate</name>
    </ligand>
</feature>
<keyword evidence="5" id="KW-0479">Metal-binding</keyword>
<comment type="similarity">
    <text evidence="1 5">Belongs to the 5-formyltetrahydrofolate cyclo-ligase family.</text>
</comment>
<proteinExistence type="inferred from homology"/>
<dbReference type="GO" id="GO:0030272">
    <property type="term" value="F:5-formyltetrahydrofolate cyclo-ligase activity"/>
    <property type="evidence" value="ECO:0007669"/>
    <property type="project" value="UniProtKB-EC"/>
</dbReference>
<feature type="binding site" evidence="4">
    <location>
        <begin position="135"/>
        <end position="143"/>
    </location>
    <ligand>
        <name>ATP</name>
        <dbReference type="ChEBI" id="CHEBI:30616"/>
    </ligand>
</feature>
<feature type="binding site" evidence="4">
    <location>
        <begin position="12"/>
        <end position="16"/>
    </location>
    <ligand>
        <name>ATP</name>
        <dbReference type="ChEBI" id="CHEBI:30616"/>
    </ligand>
</feature>
<feature type="binding site" evidence="4">
    <location>
        <position position="61"/>
    </location>
    <ligand>
        <name>substrate</name>
    </ligand>
</feature>
<dbReference type="EC" id="6.3.3.2" evidence="5"/>
<reference evidence="6 7" key="1">
    <citation type="submission" date="2019-12" db="EMBL/GenBank/DDBJ databases">
        <title>Complete genome sequence of Algicella marina strain 9Alg 56(T) isolated from the red alga Tichocarpus crinitus.</title>
        <authorList>
            <person name="Kim S.-G."/>
            <person name="Nedashkovskaya O.I."/>
        </authorList>
    </citation>
    <scope>NUCLEOTIDE SEQUENCE [LARGE SCALE GENOMIC DNA]</scope>
    <source>
        <strain evidence="6 7">9Alg 56</strain>
    </source>
</reference>
<keyword evidence="6" id="KW-0436">Ligase</keyword>
<dbReference type="EMBL" id="CP046620">
    <property type="protein sequence ID" value="QHQ35599.1"/>
    <property type="molecule type" value="Genomic_DNA"/>
</dbReference>
<sequence length="192" mass="20995">MTDVPIPIKEAKTACRKRAFADRASLHGQVSPEAATAALVRQLKEMPGPSIIAGYMPIRTEISPLPALEALSREGHVVCMPQVVGPAAPLRFLQWSPEAEMVEAEFGVAIPKDAGEVVPDVLVVPLLAFDTDLYRMGYGGGFYDRTIEKLGREGRITTIGFAYDGQRIEAVPHEPTDQQLDVIVTEREIYHA</sequence>
<accession>A0A6P1T2R5</accession>
<dbReference type="AlphaFoldDB" id="A0A6P1T2R5"/>
<dbReference type="Pfam" id="PF01812">
    <property type="entry name" value="5-FTHF_cyc-lig"/>
    <property type="match status" value="1"/>
</dbReference>
<keyword evidence="2 4" id="KW-0547">Nucleotide-binding</keyword>
<evidence type="ECO:0000256" key="2">
    <source>
        <dbReference type="ARBA" id="ARBA00022741"/>
    </source>
</evidence>
<dbReference type="SUPFAM" id="SSF100950">
    <property type="entry name" value="NagB/RpiA/CoA transferase-like"/>
    <property type="match status" value="1"/>
</dbReference>
<dbReference type="NCBIfam" id="TIGR02727">
    <property type="entry name" value="MTHFS_bact"/>
    <property type="match status" value="1"/>
</dbReference>
<dbReference type="InterPro" id="IPR024185">
    <property type="entry name" value="FTHF_cligase-like_sf"/>
</dbReference>
<dbReference type="InterPro" id="IPR037171">
    <property type="entry name" value="NagB/RpiA_transferase-like"/>
</dbReference>
<dbReference type="GO" id="GO:0005524">
    <property type="term" value="F:ATP binding"/>
    <property type="evidence" value="ECO:0007669"/>
    <property type="project" value="UniProtKB-KW"/>
</dbReference>
<protein>
    <recommendedName>
        <fullName evidence="5">5-formyltetrahydrofolate cyclo-ligase</fullName>
        <ecNumber evidence="5">6.3.3.2</ecNumber>
    </recommendedName>
</protein>
<name>A0A6P1T2R5_9RHOB</name>
<dbReference type="PANTHER" id="PTHR23407:SF1">
    <property type="entry name" value="5-FORMYLTETRAHYDROFOLATE CYCLO-LIGASE"/>
    <property type="match status" value="1"/>
</dbReference>
<dbReference type="GO" id="GO:0035999">
    <property type="term" value="P:tetrahydrofolate interconversion"/>
    <property type="evidence" value="ECO:0007669"/>
    <property type="project" value="TreeGrafter"/>
</dbReference>
<evidence type="ECO:0000256" key="5">
    <source>
        <dbReference type="RuleBase" id="RU361279"/>
    </source>
</evidence>
<evidence type="ECO:0000256" key="1">
    <source>
        <dbReference type="ARBA" id="ARBA00010638"/>
    </source>
</evidence>
<dbReference type="PANTHER" id="PTHR23407">
    <property type="entry name" value="ATPASE INHIBITOR/5-FORMYLTETRAHYDROFOLATE CYCLO-LIGASE"/>
    <property type="match status" value="1"/>
</dbReference>
<dbReference type="InterPro" id="IPR002698">
    <property type="entry name" value="FTHF_cligase"/>
</dbReference>
<comment type="cofactor">
    <cofactor evidence="5">
        <name>Mg(2+)</name>
        <dbReference type="ChEBI" id="CHEBI:18420"/>
    </cofactor>
</comment>
<dbReference type="RefSeq" id="WP_161862159.1">
    <property type="nucleotide sequence ID" value="NZ_CP046620.1"/>
</dbReference>
<evidence type="ECO:0000313" key="7">
    <source>
        <dbReference type="Proteomes" id="UP000464495"/>
    </source>
</evidence>
<dbReference type="GO" id="GO:0046872">
    <property type="term" value="F:metal ion binding"/>
    <property type="evidence" value="ECO:0007669"/>
    <property type="project" value="UniProtKB-KW"/>
</dbReference>
<comment type="catalytic activity">
    <reaction evidence="5">
        <text>(6S)-5-formyl-5,6,7,8-tetrahydrofolate + ATP = (6R)-5,10-methenyltetrahydrofolate + ADP + phosphate</text>
        <dbReference type="Rhea" id="RHEA:10488"/>
        <dbReference type="ChEBI" id="CHEBI:30616"/>
        <dbReference type="ChEBI" id="CHEBI:43474"/>
        <dbReference type="ChEBI" id="CHEBI:57455"/>
        <dbReference type="ChEBI" id="CHEBI:57457"/>
        <dbReference type="ChEBI" id="CHEBI:456216"/>
        <dbReference type="EC" id="6.3.3.2"/>
    </reaction>
</comment>
<keyword evidence="5" id="KW-0460">Magnesium</keyword>